<dbReference type="EMBL" id="QWIP01000966">
    <property type="protein sequence ID" value="RMY51444.1"/>
    <property type="molecule type" value="Genomic_DNA"/>
</dbReference>
<protein>
    <recommendedName>
        <fullName evidence="3">Spondin domain-containing protein</fullName>
    </recommendedName>
</protein>
<evidence type="ECO:0000256" key="2">
    <source>
        <dbReference type="SAM" id="MobiDB-lite"/>
    </source>
</evidence>
<feature type="region of interest" description="Disordered" evidence="2">
    <location>
        <begin position="424"/>
        <end position="447"/>
    </location>
</feature>
<gene>
    <name evidence="4" type="ORF">D0863_14578</name>
</gene>
<dbReference type="PANTHER" id="PTHR14430">
    <property type="entry name" value="RABIN3-RELATED"/>
    <property type="match status" value="1"/>
</dbReference>
<feature type="compositionally biased region" description="Polar residues" evidence="2">
    <location>
        <begin position="102"/>
        <end position="113"/>
    </location>
</feature>
<dbReference type="VEuPathDB" id="FungiDB:BTJ68_09626"/>
<evidence type="ECO:0000313" key="4">
    <source>
        <dbReference type="EMBL" id="RMY51444.1"/>
    </source>
</evidence>
<organism evidence="4 5">
    <name type="scientific">Hortaea werneckii</name>
    <name type="common">Black yeast</name>
    <name type="synonym">Cladosporium werneckii</name>
    <dbReference type="NCBI Taxonomy" id="91943"/>
    <lineage>
        <taxon>Eukaryota</taxon>
        <taxon>Fungi</taxon>
        <taxon>Dikarya</taxon>
        <taxon>Ascomycota</taxon>
        <taxon>Pezizomycotina</taxon>
        <taxon>Dothideomycetes</taxon>
        <taxon>Dothideomycetidae</taxon>
        <taxon>Mycosphaerellales</taxon>
        <taxon>Teratosphaeriaceae</taxon>
        <taxon>Hortaea</taxon>
    </lineage>
</organism>
<feature type="compositionally biased region" description="Pro residues" evidence="2">
    <location>
        <begin position="933"/>
        <end position="942"/>
    </location>
</feature>
<comment type="caution">
    <text evidence="4">The sequence shown here is derived from an EMBL/GenBank/DDBJ whole genome shotgun (WGS) entry which is preliminary data.</text>
</comment>
<feature type="domain" description="Spondin" evidence="3">
    <location>
        <begin position="1"/>
        <end position="47"/>
    </location>
</feature>
<keyword evidence="1" id="KW-0175">Coiled coil</keyword>
<evidence type="ECO:0000313" key="5">
    <source>
        <dbReference type="Proteomes" id="UP000269276"/>
    </source>
</evidence>
<dbReference type="Pfam" id="PF06428">
    <property type="entry name" value="Sec2p"/>
    <property type="match status" value="1"/>
</dbReference>
<dbReference type="PANTHER" id="PTHR14430:SF0">
    <property type="entry name" value="SEC2P DOMAIN-CONTAINING PROTEIN"/>
    <property type="match status" value="1"/>
</dbReference>
<feature type="compositionally biased region" description="Polar residues" evidence="2">
    <location>
        <begin position="383"/>
        <end position="404"/>
    </location>
</feature>
<proteinExistence type="predicted"/>
<name>A0A3M7CHF8_HORWE</name>
<evidence type="ECO:0000256" key="1">
    <source>
        <dbReference type="ARBA" id="ARBA00023054"/>
    </source>
</evidence>
<feature type="compositionally biased region" description="Polar residues" evidence="2">
    <location>
        <begin position="48"/>
        <end position="68"/>
    </location>
</feature>
<dbReference type="GO" id="GO:0051286">
    <property type="term" value="C:cell tip"/>
    <property type="evidence" value="ECO:0007669"/>
    <property type="project" value="TreeGrafter"/>
</dbReference>
<dbReference type="OrthoDB" id="1748564at2759"/>
<dbReference type="GO" id="GO:0070319">
    <property type="term" value="C:Golgi to plasma membrane transport vesicle"/>
    <property type="evidence" value="ECO:0007669"/>
    <property type="project" value="TreeGrafter"/>
</dbReference>
<feature type="region of interest" description="Disordered" evidence="2">
    <location>
        <begin position="300"/>
        <end position="319"/>
    </location>
</feature>
<feature type="region of interest" description="Disordered" evidence="2">
    <location>
        <begin position="13"/>
        <end position="139"/>
    </location>
</feature>
<feature type="compositionally biased region" description="Pro residues" evidence="2">
    <location>
        <begin position="23"/>
        <end position="32"/>
    </location>
</feature>
<feature type="compositionally biased region" description="Basic and acidic residues" evidence="2">
    <location>
        <begin position="128"/>
        <end position="139"/>
    </location>
</feature>
<dbReference type="InterPro" id="IPR009465">
    <property type="entry name" value="Spondin_N"/>
</dbReference>
<evidence type="ECO:0000259" key="3">
    <source>
        <dbReference type="PROSITE" id="PS51020"/>
    </source>
</evidence>
<accession>A0A3M7CHF8</accession>
<dbReference type="InterPro" id="IPR009449">
    <property type="entry name" value="Sec2_N"/>
</dbReference>
<dbReference type="Proteomes" id="UP000269276">
    <property type="component" value="Unassembled WGS sequence"/>
</dbReference>
<feature type="compositionally biased region" description="Low complexity" evidence="2">
    <location>
        <begin position="703"/>
        <end position="718"/>
    </location>
</feature>
<reference evidence="4 5" key="1">
    <citation type="journal article" date="2018" name="BMC Genomics">
        <title>Genomic evidence for intraspecific hybridization in a clonal and extremely halotolerant yeast.</title>
        <authorList>
            <person name="Gostincar C."/>
            <person name="Stajich J.E."/>
            <person name="Zupancic J."/>
            <person name="Zalar P."/>
            <person name="Gunde-Cimerman N."/>
        </authorList>
    </citation>
    <scope>NUCLEOTIDE SEQUENCE [LARGE SCALE GENOMIC DNA]</scope>
    <source>
        <strain evidence="4 5">EXF-2682</strain>
    </source>
</reference>
<feature type="compositionally biased region" description="Gly residues" evidence="2">
    <location>
        <begin position="648"/>
        <end position="667"/>
    </location>
</feature>
<dbReference type="AlphaFoldDB" id="A0A3M7CHF8"/>
<feature type="compositionally biased region" description="Basic and acidic residues" evidence="2">
    <location>
        <begin position="300"/>
        <end position="313"/>
    </location>
</feature>
<dbReference type="CDD" id="cd21044">
    <property type="entry name" value="Rab11BD_RAB3IP_like"/>
    <property type="match status" value="1"/>
</dbReference>
<feature type="compositionally biased region" description="Basic and acidic residues" evidence="2">
    <location>
        <begin position="668"/>
        <end position="686"/>
    </location>
</feature>
<dbReference type="GO" id="GO:0005085">
    <property type="term" value="F:guanyl-nucleotide exchange factor activity"/>
    <property type="evidence" value="ECO:0007669"/>
    <property type="project" value="InterPro"/>
</dbReference>
<feature type="region of interest" description="Disordered" evidence="2">
    <location>
        <begin position="619"/>
        <end position="1052"/>
    </location>
</feature>
<dbReference type="GO" id="GO:0006887">
    <property type="term" value="P:exocytosis"/>
    <property type="evidence" value="ECO:0007669"/>
    <property type="project" value="TreeGrafter"/>
</dbReference>
<feature type="compositionally biased region" description="Low complexity" evidence="2">
    <location>
        <begin position="950"/>
        <end position="1011"/>
    </location>
</feature>
<feature type="region of interest" description="Disordered" evidence="2">
    <location>
        <begin position="379"/>
        <end position="404"/>
    </location>
</feature>
<sequence>MRKVAEFLPILSWSNAASTLTSPRPPPPPPNTLAPRSSTPQPQPTAPRPSTLSSFSARLVKSTSSPNIHRTADGRMATVATASPTPVNLRREHADDGIMDTRTGSPVQRSASSPGPAAHLDNQADAQEPQKRQDGSDYKPDLSAEVAMLSTKLVNAINYQTNLDDSLQATRHELEHTQAQLSRVTQAKAKYDDDITNGILVKKAHVDSQIAKLREELAKEKAAREASEKSRKQTEGELENLTTALFEEANGMVAAARKDTEAAEKRNSHLRSQLSDAEELLASQQGQLQDLKTVMERMERASSEQEAAAHRDPSVPSTPINSTTATWDALQFSPNGAALAEVPPNHPLHFSQLLVPVMRNDVSAYADFQELLASARRAMPHSRGNSGSTHKLASASQPDLRTASSPVVPGAFAFGAGLGISNASGPSSSTNNSPNSSTFGSSSSAASQQPLLKETKFYKRTLTEDLEPTLRLDLAPGLSFLSRRTVLSALLNGSLAVEPFLPSTKFYGPVFACALCGESRKPEPYVRKHRFRTSESEDAQRYPLCDYCLNRIRAVGDFLGFLRMVRDGHWRCESEGEARGAWEEATRLRERMFWARLGGGVVPAGAARGGVVAASVAGVSEDGGGGASPVTTPAGKSARQSLESIPERGGGGGAPDRGQKADGGGGGEEGRQDREAVQVVEAKTDVPELVAQPTPQHSRRRSSAAAAVAAVDQSAPRASPVVLATGTPEASSQPISSKKPDTEVQALDGGEEASAATLPQVEPEPSSLPLDEGHVEQTLEPSSSKDLAFNAVEGETASTAVKESPTDQEAQQDDGLRTAPASESPRPDLEAGDAAPSGAEDTSQEGFSKDVDHPAAPSSQPSSVVPEAADEQVPTTSPSADADDAVQLPPPTPSAPAADDAAARGGEETEEASSAVSPAGETPEVPVINEPESSPPLSPPPQQVEAGMDASASSVPEPAPESQPEQDRQASAADPSSSSSSSSTQQQQQQQQSDSLPTPAPQTTTQTSTQTKPEPRRPSGVMARVKAMEAKAQAVEAEKSETASGKLPGAFE</sequence>
<dbReference type="Pfam" id="PF25555">
    <property type="entry name" value="RAB3A-like_C"/>
    <property type="match status" value="1"/>
</dbReference>
<dbReference type="Gene3D" id="6.10.140.910">
    <property type="match status" value="1"/>
</dbReference>
<dbReference type="InterPro" id="IPR040351">
    <property type="entry name" value="RAB3IL/RAB3IP/Sec2"/>
</dbReference>
<dbReference type="PROSITE" id="PS51020">
    <property type="entry name" value="SPONDIN"/>
    <property type="match status" value="1"/>
</dbReference>
<dbReference type="SUPFAM" id="SSF144284">
    <property type="entry name" value="Sec2 N-terminal region"/>
    <property type="match status" value="1"/>
</dbReference>
<feature type="compositionally biased region" description="Low complexity" evidence="2">
    <location>
        <begin position="854"/>
        <end position="867"/>
    </location>
</feature>